<comment type="caution">
    <text evidence="2">The sequence shown here is derived from an EMBL/GenBank/DDBJ whole genome shotgun (WGS) entry which is preliminary data.</text>
</comment>
<dbReference type="InterPro" id="IPR032557">
    <property type="entry name" value="DUF4935"/>
</dbReference>
<protein>
    <recommendedName>
        <fullName evidence="1">DUF4935 domain-containing protein</fullName>
    </recommendedName>
</protein>
<dbReference type="SUPFAM" id="SSF88723">
    <property type="entry name" value="PIN domain-like"/>
    <property type="match status" value="1"/>
</dbReference>
<feature type="domain" description="DUF4935" evidence="1">
    <location>
        <begin position="14"/>
        <end position="66"/>
    </location>
</feature>
<dbReference type="EMBL" id="PFSC01000106">
    <property type="protein sequence ID" value="PJC31691.1"/>
    <property type="molecule type" value="Genomic_DNA"/>
</dbReference>
<gene>
    <name evidence="2" type="ORF">CO051_03860</name>
</gene>
<dbReference type="InterPro" id="IPR029060">
    <property type="entry name" value="PIN-like_dom_sf"/>
</dbReference>
<proteinExistence type="predicted"/>
<dbReference type="Gene3D" id="3.40.50.1010">
    <property type="entry name" value="5'-nuclease"/>
    <property type="match status" value="1"/>
</dbReference>
<name>A0A2M8EYM6_9BACT</name>
<reference evidence="3" key="1">
    <citation type="submission" date="2017-09" db="EMBL/GenBank/DDBJ databases">
        <title>Depth-based differentiation of microbial function through sediment-hosted aquifers and enrichment of novel symbionts in the deep terrestrial subsurface.</title>
        <authorList>
            <person name="Probst A.J."/>
            <person name="Ladd B."/>
            <person name="Jarett J.K."/>
            <person name="Geller-Mcgrath D.E."/>
            <person name="Sieber C.M.K."/>
            <person name="Emerson J.B."/>
            <person name="Anantharaman K."/>
            <person name="Thomas B.C."/>
            <person name="Malmstrom R."/>
            <person name="Stieglmeier M."/>
            <person name="Klingl A."/>
            <person name="Woyke T."/>
            <person name="Ryan C.M."/>
            <person name="Banfield J.F."/>
        </authorList>
    </citation>
    <scope>NUCLEOTIDE SEQUENCE [LARGE SCALE GENOMIC DNA]</scope>
</reference>
<evidence type="ECO:0000313" key="2">
    <source>
        <dbReference type="EMBL" id="PJC31691.1"/>
    </source>
</evidence>
<organism evidence="2 3">
    <name type="scientific">Candidatus Roizmanbacteria bacterium CG_4_9_14_0_2_um_filter_39_13</name>
    <dbReference type="NCBI Taxonomy" id="1974839"/>
    <lineage>
        <taxon>Bacteria</taxon>
        <taxon>Candidatus Roizmaniibacteriota</taxon>
    </lineage>
</organism>
<evidence type="ECO:0000259" key="1">
    <source>
        <dbReference type="Pfam" id="PF16289"/>
    </source>
</evidence>
<dbReference type="AlphaFoldDB" id="A0A2M8EYM6"/>
<dbReference type="Proteomes" id="UP000231383">
    <property type="component" value="Unassembled WGS sequence"/>
</dbReference>
<evidence type="ECO:0000313" key="3">
    <source>
        <dbReference type="Proteomes" id="UP000231383"/>
    </source>
</evidence>
<dbReference type="Pfam" id="PF16289">
    <property type="entry name" value="PIN_12"/>
    <property type="match status" value="1"/>
</dbReference>
<accession>A0A2M8EYM6</accession>
<sequence>MPNVDLHIMKTTRVFVDTNVWFSAFYKEGTCSRILRQLNKSSYEVVISELVLEEIIRTIQKKAPSALPFIVEYLNTTKVIVVKNSEKK</sequence>